<comment type="caution">
    <text evidence="2">The sequence shown here is derived from an EMBL/GenBank/DDBJ whole genome shotgun (WGS) entry which is preliminary data.</text>
</comment>
<dbReference type="InterPro" id="IPR014562">
    <property type="entry name" value="UCP030959_TPR_rpt-cont"/>
</dbReference>
<evidence type="ECO:0000256" key="1">
    <source>
        <dbReference type="SAM" id="Phobius"/>
    </source>
</evidence>
<keyword evidence="1" id="KW-0812">Transmembrane</keyword>
<dbReference type="PIRSF" id="PIRSF030959">
    <property type="entry name" value="UCP030959"/>
    <property type="match status" value="1"/>
</dbReference>
<reference evidence="2" key="1">
    <citation type="journal article" date="2014" name="Int. J. Syst. Evol. Microbiol.">
        <title>Complete genome sequence of Corynebacterium casei LMG S-19264T (=DSM 44701T), isolated from a smear-ripened cheese.</title>
        <authorList>
            <consortium name="US DOE Joint Genome Institute (JGI-PGF)"/>
            <person name="Walter F."/>
            <person name="Albersmeier A."/>
            <person name="Kalinowski J."/>
            <person name="Ruckert C."/>
        </authorList>
    </citation>
    <scope>NUCLEOTIDE SEQUENCE</scope>
    <source>
        <strain evidence="2">NBRC 110071</strain>
    </source>
</reference>
<gene>
    <name evidence="2" type="ORF">GCM10007876_15680</name>
</gene>
<feature type="transmembrane region" description="Helical" evidence="1">
    <location>
        <begin position="28"/>
        <end position="48"/>
    </location>
</feature>
<dbReference type="Gene3D" id="1.25.40.10">
    <property type="entry name" value="Tetratricopeptide repeat domain"/>
    <property type="match status" value="1"/>
</dbReference>
<evidence type="ECO:0008006" key="4">
    <source>
        <dbReference type="Google" id="ProtNLM"/>
    </source>
</evidence>
<organism evidence="2 3">
    <name type="scientific">Litoribrevibacter albus</name>
    <dbReference type="NCBI Taxonomy" id="1473156"/>
    <lineage>
        <taxon>Bacteria</taxon>
        <taxon>Pseudomonadati</taxon>
        <taxon>Pseudomonadota</taxon>
        <taxon>Gammaproteobacteria</taxon>
        <taxon>Oceanospirillales</taxon>
        <taxon>Oceanospirillaceae</taxon>
        <taxon>Litoribrevibacter</taxon>
    </lineage>
</organism>
<protein>
    <recommendedName>
        <fullName evidence="4">Cardiolipin synthase N-terminal domain-containing protein</fullName>
    </recommendedName>
</protein>
<dbReference type="AlphaFoldDB" id="A0AA37S9W7"/>
<keyword evidence="1" id="KW-1133">Transmembrane helix</keyword>
<dbReference type="Proteomes" id="UP001161389">
    <property type="component" value="Unassembled WGS sequence"/>
</dbReference>
<sequence length="245" mass="27672">MPIFILSILIQVCFVIHVVKTGRSTTWIWIIVMLPLAGSIAYFILEVYPELASSRTGRKAGNKVQSVLNPNKDLNEAAKNYSIAPTVHNTIALAEECLEKGMFQQAKDLYSKGLTGVHQSDPELLFGIAKADFGLKSYTDVKETLDKLIDSNPDYKNQDAHLLYARALEQLKDAISARHEYEALHQYYTGPEATFYYALFLKSQGEKDKAKELLSGILQKAKQSGRYFNDLYKDLIRQAKDELSR</sequence>
<evidence type="ECO:0000313" key="2">
    <source>
        <dbReference type="EMBL" id="GLQ31089.1"/>
    </source>
</evidence>
<dbReference type="GO" id="GO:0005886">
    <property type="term" value="C:plasma membrane"/>
    <property type="evidence" value="ECO:0007669"/>
    <property type="project" value="UniProtKB-SubCell"/>
</dbReference>
<name>A0AA37S9W7_9GAMM</name>
<dbReference type="InterPro" id="IPR011990">
    <property type="entry name" value="TPR-like_helical_dom_sf"/>
</dbReference>
<keyword evidence="3" id="KW-1185">Reference proteome</keyword>
<dbReference type="EMBL" id="BSNM01000011">
    <property type="protein sequence ID" value="GLQ31089.1"/>
    <property type="molecule type" value="Genomic_DNA"/>
</dbReference>
<reference evidence="2" key="2">
    <citation type="submission" date="2023-01" db="EMBL/GenBank/DDBJ databases">
        <title>Draft genome sequence of Litoribrevibacter albus strain NBRC 110071.</title>
        <authorList>
            <person name="Sun Q."/>
            <person name="Mori K."/>
        </authorList>
    </citation>
    <scope>NUCLEOTIDE SEQUENCE</scope>
    <source>
        <strain evidence="2">NBRC 110071</strain>
    </source>
</reference>
<keyword evidence="1" id="KW-0472">Membrane</keyword>
<dbReference type="SUPFAM" id="SSF48452">
    <property type="entry name" value="TPR-like"/>
    <property type="match status" value="1"/>
</dbReference>
<proteinExistence type="predicted"/>
<evidence type="ECO:0000313" key="3">
    <source>
        <dbReference type="Proteomes" id="UP001161389"/>
    </source>
</evidence>
<accession>A0AA37S9W7</accession>
<dbReference type="RefSeq" id="WP_284380576.1">
    <property type="nucleotide sequence ID" value="NZ_BSNM01000011.1"/>
</dbReference>